<protein>
    <submittedName>
        <fullName evidence="3">DUF4956 domain-containing protein</fullName>
    </submittedName>
</protein>
<keyword evidence="2" id="KW-1133">Transmembrane helix</keyword>
<proteinExistence type="predicted"/>
<keyword evidence="2" id="KW-0812">Transmembrane</keyword>
<evidence type="ECO:0000256" key="2">
    <source>
        <dbReference type="SAM" id="Phobius"/>
    </source>
</evidence>
<gene>
    <name evidence="3" type="ORF">MMA15_12755</name>
</gene>
<keyword evidence="4" id="KW-1185">Reference proteome</keyword>
<keyword evidence="2" id="KW-0472">Membrane</keyword>
<evidence type="ECO:0000256" key="1">
    <source>
        <dbReference type="SAM" id="MobiDB-lite"/>
    </source>
</evidence>
<feature type="transmembrane region" description="Helical" evidence="2">
    <location>
        <begin position="89"/>
        <end position="122"/>
    </location>
</feature>
<feature type="transmembrane region" description="Helical" evidence="2">
    <location>
        <begin position="7"/>
        <end position="29"/>
    </location>
</feature>
<dbReference type="Pfam" id="PF16316">
    <property type="entry name" value="DUF4956"/>
    <property type="match status" value="1"/>
</dbReference>
<feature type="transmembrane region" description="Helical" evidence="2">
    <location>
        <begin position="60"/>
        <end position="77"/>
    </location>
</feature>
<feature type="region of interest" description="Disordered" evidence="1">
    <location>
        <begin position="208"/>
        <end position="228"/>
    </location>
</feature>
<evidence type="ECO:0000313" key="3">
    <source>
        <dbReference type="EMBL" id="MCH6161234.1"/>
    </source>
</evidence>
<sequence length="228" mass="24836">MELISRILAHFALDIAAVCVLTFAVYYPRHRRRDLIPGYLALNVSLFALAAALGRSGDKGGIALAFGLIGVLSIVGLRSESMQTEEVAYYFTTLVLGLISGLPNVSLGLTAILCALPLAVVYAAGHPRLLARTQRALVTLDAAVTDPAAIDSFVKEHLGEPLSWKIQEVDYGRHLTVVDVRYRQARTGGVSRARKILRIVRPPRLKRNVRPARTPAADGRTTLFSDRP</sequence>
<dbReference type="RefSeq" id="WP_241059520.1">
    <property type="nucleotide sequence ID" value="NZ_JAKWJU010000002.1"/>
</dbReference>
<name>A0ABS9SY81_9ACTN</name>
<reference evidence="3" key="1">
    <citation type="submission" date="2022-03" db="EMBL/GenBank/DDBJ databases">
        <authorList>
            <person name="Santos J.D.N."/>
            <person name="Kallscheuer N."/>
            <person name="Jogler C."/>
            <person name="Lage O.M."/>
        </authorList>
    </citation>
    <scope>NUCLEOTIDE SEQUENCE</scope>
    <source>
        <strain evidence="3">M600PL45_2</strain>
    </source>
</reference>
<reference evidence="3" key="2">
    <citation type="journal article" date="2023" name="Int. J. Syst. Evol. Microbiol.">
        <title>Streptomyces marispadix sp. nov., isolated from marine beach sediment of the Northern Coast of Portugal.</title>
        <authorList>
            <person name="dos Santos J.D.N."/>
            <person name="Vitorino I.R."/>
            <person name="Kallscheuer N."/>
            <person name="Srivastava A."/>
            <person name="Krautwurst S."/>
            <person name="Marz M."/>
            <person name="Jogler C."/>
            <person name="Lobo Da Cunha A."/>
            <person name="Catita J."/>
            <person name="Goncalves H."/>
            <person name="Gonzalez I."/>
            <person name="Reyes F."/>
            <person name="Lage O.M."/>
        </authorList>
    </citation>
    <scope>NUCLEOTIDE SEQUENCE</scope>
    <source>
        <strain evidence="3">M600PL45_2</strain>
    </source>
</reference>
<organism evidence="3 4">
    <name type="scientific">Streptomyces marispadix</name>
    <dbReference type="NCBI Taxonomy" id="2922868"/>
    <lineage>
        <taxon>Bacteria</taxon>
        <taxon>Bacillati</taxon>
        <taxon>Actinomycetota</taxon>
        <taxon>Actinomycetes</taxon>
        <taxon>Kitasatosporales</taxon>
        <taxon>Streptomycetaceae</taxon>
        <taxon>Streptomyces</taxon>
    </lineage>
</organism>
<feature type="transmembrane region" description="Helical" evidence="2">
    <location>
        <begin position="35"/>
        <end position="53"/>
    </location>
</feature>
<dbReference type="InterPro" id="IPR032531">
    <property type="entry name" value="DUF4956"/>
</dbReference>
<evidence type="ECO:0000313" key="4">
    <source>
        <dbReference type="Proteomes" id="UP001166784"/>
    </source>
</evidence>
<dbReference type="EMBL" id="JAKWJU010000002">
    <property type="protein sequence ID" value="MCH6161234.1"/>
    <property type="molecule type" value="Genomic_DNA"/>
</dbReference>
<dbReference type="Proteomes" id="UP001166784">
    <property type="component" value="Unassembled WGS sequence"/>
</dbReference>
<comment type="caution">
    <text evidence="3">The sequence shown here is derived from an EMBL/GenBank/DDBJ whole genome shotgun (WGS) entry which is preliminary data.</text>
</comment>
<accession>A0ABS9SY81</accession>